<dbReference type="Proteomes" id="UP000037510">
    <property type="component" value="Unassembled WGS sequence"/>
</dbReference>
<gene>
    <name evidence="2" type="ORF">OBRU01_12282</name>
</gene>
<dbReference type="AlphaFoldDB" id="A0A0L7L6Z8"/>
<evidence type="ECO:0000313" key="3">
    <source>
        <dbReference type="Proteomes" id="UP000037510"/>
    </source>
</evidence>
<organism evidence="2 3">
    <name type="scientific">Operophtera brumata</name>
    <name type="common">Winter moth</name>
    <name type="synonym">Phalaena brumata</name>
    <dbReference type="NCBI Taxonomy" id="104452"/>
    <lineage>
        <taxon>Eukaryota</taxon>
        <taxon>Metazoa</taxon>
        <taxon>Ecdysozoa</taxon>
        <taxon>Arthropoda</taxon>
        <taxon>Hexapoda</taxon>
        <taxon>Insecta</taxon>
        <taxon>Pterygota</taxon>
        <taxon>Neoptera</taxon>
        <taxon>Endopterygota</taxon>
        <taxon>Lepidoptera</taxon>
        <taxon>Glossata</taxon>
        <taxon>Ditrysia</taxon>
        <taxon>Geometroidea</taxon>
        <taxon>Geometridae</taxon>
        <taxon>Larentiinae</taxon>
        <taxon>Operophtera</taxon>
    </lineage>
</organism>
<feature type="region of interest" description="Disordered" evidence="1">
    <location>
        <begin position="69"/>
        <end position="92"/>
    </location>
</feature>
<keyword evidence="3" id="KW-1185">Reference proteome</keyword>
<name>A0A0L7L6Z8_OPEBR</name>
<feature type="region of interest" description="Disordered" evidence="1">
    <location>
        <begin position="44"/>
        <end position="63"/>
    </location>
</feature>
<comment type="caution">
    <text evidence="2">The sequence shown here is derived from an EMBL/GenBank/DDBJ whole genome shotgun (WGS) entry which is preliminary data.</text>
</comment>
<sequence>MAGGRAPGRCTSPTTAAASLKACARDRASALACLLREHTKTCTTCDSRARPSPPPSTTANTRALAASAEHLSKSRLLETTEGASIYRKSQIK</sequence>
<protein>
    <submittedName>
        <fullName evidence="2">Uncharacterized protein</fullName>
    </submittedName>
</protein>
<dbReference type="EMBL" id="JTDY01002602">
    <property type="protein sequence ID" value="KOB71124.1"/>
    <property type="molecule type" value="Genomic_DNA"/>
</dbReference>
<evidence type="ECO:0000256" key="1">
    <source>
        <dbReference type="SAM" id="MobiDB-lite"/>
    </source>
</evidence>
<reference evidence="2 3" key="1">
    <citation type="journal article" date="2015" name="Genome Biol. Evol.">
        <title>The genome of winter moth (Operophtera brumata) provides a genomic perspective on sexual dimorphism and phenology.</title>
        <authorList>
            <person name="Derks M.F."/>
            <person name="Smit S."/>
            <person name="Salis L."/>
            <person name="Schijlen E."/>
            <person name="Bossers A."/>
            <person name="Mateman C."/>
            <person name="Pijl A.S."/>
            <person name="de Ridder D."/>
            <person name="Groenen M.A."/>
            <person name="Visser M.E."/>
            <person name="Megens H.J."/>
        </authorList>
    </citation>
    <scope>NUCLEOTIDE SEQUENCE [LARGE SCALE GENOMIC DNA]</scope>
    <source>
        <strain evidence="2">WM2013NL</strain>
        <tissue evidence="2">Head and thorax</tissue>
    </source>
</reference>
<evidence type="ECO:0000313" key="2">
    <source>
        <dbReference type="EMBL" id="KOB71124.1"/>
    </source>
</evidence>
<accession>A0A0L7L6Z8</accession>
<proteinExistence type="predicted"/>